<name>A0ABX7B7K8_9PROT</name>
<dbReference type="Gene3D" id="3.40.710.10">
    <property type="entry name" value="DD-peptidase/beta-lactamase superfamily"/>
    <property type="match status" value="1"/>
</dbReference>
<dbReference type="EMBL" id="CP067420">
    <property type="protein sequence ID" value="QQP90124.1"/>
    <property type="molecule type" value="Genomic_DNA"/>
</dbReference>
<dbReference type="Proteomes" id="UP000595197">
    <property type="component" value="Chromosome"/>
</dbReference>
<protein>
    <recommendedName>
        <fullName evidence="3">Beta-lactamase</fullName>
    </recommendedName>
</protein>
<evidence type="ECO:0000313" key="2">
    <source>
        <dbReference type="Proteomes" id="UP000595197"/>
    </source>
</evidence>
<reference evidence="1" key="1">
    <citation type="submission" date="2021-02" db="EMBL/GenBank/DDBJ databases">
        <title>Skermanella TT6 skin isolate.</title>
        <authorList>
            <person name="Lee K."/>
            <person name="Ganzorig M."/>
        </authorList>
    </citation>
    <scope>NUCLEOTIDE SEQUENCE</scope>
    <source>
        <strain evidence="1">TT6</strain>
    </source>
</reference>
<keyword evidence="2" id="KW-1185">Reference proteome</keyword>
<sequence length="58" mass="6197">MSPAPGSKGDATWFGVTGTTFVIDPREKLVAILMAQAPSGRGQMRPLFRNLVYGAMAE</sequence>
<organism evidence="1 2">
    <name type="scientific">Skermanella cutis</name>
    <dbReference type="NCBI Taxonomy" id="2775420"/>
    <lineage>
        <taxon>Bacteria</taxon>
        <taxon>Pseudomonadati</taxon>
        <taxon>Pseudomonadota</taxon>
        <taxon>Alphaproteobacteria</taxon>
        <taxon>Rhodospirillales</taxon>
        <taxon>Azospirillaceae</taxon>
        <taxon>Skermanella</taxon>
    </lineage>
</organism>
<proteinExistence type="predicted"/>
<dbReference type="InterPro" id="IPR012338">
    <property type="entry name" value="Beta-lactam/transpept-like"/>
</dbReference>
<dbReference type="RefSeq" id="WP_201077034.1">
    <property type="nucleotide sequence ID" value="NZ_CP067420.1"/>
</dbReference>
<evidence type="ECO:0000313" key="1">
    <source>
        <dbReference type="EMBL" id="QQP90124.1"/>
    </source>
</evidence>
<gene>
    <name evidence="1" type="ORF">IGS68_02305</name>
</gene>
<accession>A0ABX7B7K8</accession>
<evidence type="ECO:0008006" key="3">
    <source>
        <dbReference type="Google" id="ProtNLM"/>
    </source>
</evidence>